<accession>A0ACC2IC60</accession>
<evidence type="ECO:0000313" key="1">
    <source>
        <dbReference type="EMBL" id="KAJ8112785.1"/>
    </source>
</evidence>
<gene>
    <name evidence="1" type="ORF">OPT61_g4925</name>
</gene>
<name>A0ACC2IC60_9PLEO</name>
<comment type="caution">
    <text evidence="1">The sequence shown here is derived from an EMBL/GenBank/DDBJ whole genome shotgun (WGS) entry which is preliminary data.</text>
</comment>
<reference evidence="1" key="1">
    <citation type="submission" date="2022-11" db="EMBL/GenBank/DDBJ databases">
        <title>Genome Sequence of Boeremia exigua.</title>
        <authorList>
            <person name="Buettner E."/>
        </authorList>
    </citation>
    <scope>NUCLEOTIDE SEQUENCE</scope>
    <source>
        <strain evidence="1">CU02</strain>
    </source>
</reference>
<keyword evidence="2" id="KW-1185">Reference proteome</keyword>
<protein>
    <submittedName>
        <fullName evidence="1">Uncharacterized protein</fullName>
    </submittedName>
</protein>
<proteinExistence type="predicted"/>
<sequence>MDRKQTRPEVREHIPIIAAELAEVIPSNQMAQFSIVNANTRKTRTQVRVEARILQLASTVVNSKYKAKMYSNFHEWEAFRNISTKASAHDLAPSLVTSMHPFGNCLTMASECFEELRAALAAEGPAYATYVDRVQLVTNNWKQQTRSSRDYHCITILRMATHCIILDAVACATAFIVPLDELYKLPNCSSAGFMYIASGDARLLVEYWPHLLCCTLARPQSEALFEYDDPYADIRDGLAGAVQNLTYPSVNWHVRGELPSRRITMMQKTLDCKPSNANVLFEELEDKGGFVVETGQIRVDFNKRKITVKYIPCDRVVLPPCKGAFAKFKILLANQGPDSFDEETIRNLNLMNEMCEHLGMPEGEVLRMAGVVLGVLAEHDERIGKQTGRRRKNGVPKTAAEQLYAPNGLQRGNLKGLQQGGVRHETIRGSTLRVCFGNQHNTPSLHISSIDRTPAFKMLSKSISGIALLVVAMLAPVRSVILDA</sequence>
<dbReference type="EMBL" id="JAPHNI010000298">
    <property type="protein sequence ID" value="KAJ8112785.1"/>
    <property type="molecule type" value="Genomic_DNA"/>
</dbReference>
<evidence type="ECO:0000313" key="2">
    <source>
        <dbReference type="Proteomes" id="UP001153331"/>
    </source>
</evidence>
<organism evidence="1 2">
    <name type="scientific">Boeremia exigua</name>
    <dbReference type="NCBI Taxonomy" id="749465"/>
    <lineage>
        <taxon>Eukaryota</taxon>
        <taxon>Fungi</taxon>
        <taxon>Dikarya</taxon>
        <taxon>Ascomycota</taxon>
        <taxon>Pezizomycotina</taxon>
        <taxon>Dothideomycetes</taxon>
        <taxon>Pleosporomycetidae</taxon>
        <taxon>Pleosporales</taxon>
        <taxon>Pleosporineae</taxon>
        <taxon>Didymellaceae</taxon>
        <taxon>Boeremia</taxon>
    </lineage>
</organism>
<dbReference type="Proteomes" id="UP001153331">
    <property type="component" value="Unassembled WGS sequence"/>
</dbReference>